<dbReference type="AlphaFoldDB" id="A0A834X7W2"/>
<keyword evidence="5" id="KW-0863">Zinc-finger</keyword>
<reference evidence="9" key="1">
    <citation type="submission" date="2020-09" db="EMBL/GenBank/DDBJ databases">
        <title>Genome-Enabled Discovery of Anthraquinone Biosynthesis in Senna tora.</title>
        <authorList>
            <person name="Kang S.-H."/>
            <person name="Pandey R.P."/>
            <person name="Lee C.-M."/>
            <person name="Sim J.-S."/>
            <person name="Jeong J.-T."/>
            <person name="Choi B.-S."/>
            <person name="Jung M."/>
            <person name="Ginzburg D."/>
            <person name="Zhao K."/>
            <person name="Won S.Y."/>
            <person name="Oh T.-J."/>
            <person name="Yu Y."/>
            <person name="Kim N.-H."/>
            <person name="Lee O.R."/>
            <person name="Lee T.-H."/>
            <person name="Bashyal P."/>
            <person name="Kim T.-S."/>
            <person name="Lee W.-H."/>
            <person name="Kawkins C."/>
            <person name="Kim C.-K."/>
            <person name="Kim J.S."/>
            <person name="Ahn B.O."/>
            <person name="Rhee S.Y."/>
            <person name="Sohng J.K."/>
        </authorList>
    </citation>
    <scope>NUCLEOTIDE SEQUENCE</scope>
    <source>
        <tissue evidence="9">Leaf</tissue>
    </source>
</reference>
<organism evidence="9 10">
    <name type="scientific">Senna tora</name>
    <dbReference type="NCBI Taxonomy" id="362788"/>
    <lineage>
        <taxon>Eukaryota</taxon>
        <taxon>Viridiplantae</taxon>
        <taxon>Streptophyta</taxon>
        <taxon>Embryophyta</taxon>
        <taxon>Tracheophyta</taxon>
        <taxon>Spermatophyta</taxon>
        <taxon>Magnoliopsida</taxon>
        <taxon>eudicotyledons</taxon>
        <taxon>Gunneridae</taxon>
        <taxon>Pentapetalae</taxon>
        <taxon>rosids</taxon>
        <taxon>fabids</taxon>
        <taxon>Fabales</taxon>
        <taxon>Fabaceae</taxon>
        <taxon>Caesalpinioideae</taxon>
        <taxon>Cassia clade</taxon>
        <taxon>Senna</taxon>
    </lineage>
</organism>
<accession>A0A834X7W2</accession>
<proteinExistence type="inferred from homology"/>
<evidence type="ECO:0000256" key="5">
    <source>
        <dbReference type="ARBA" id="ARBA00022771"/>
    </source>
</evidence>
<evidence type="ECO:0000256" key="6">
    <source>
        <dbReference type="PROSITE-ProRule" id="PRU01131"/>
    </source>
</evidence>
<evidence type="ECO:0000256" key="1">
    <source>
        <dbReference type="ARBA" id="ARBA00004496"/>
    </source>
</evidence>
<evidence type="ECO:0000259" key="8">
    <source>
        <dbReference type="PROSITE" id="PS51795"/>
    </source>
</evidence>
<evidence type="ECO:0000256" key="3">
    <source>
        <dbReference type="ARBA" id="ARBA00022490"/>
    </source>
</evidence>
<dbReference type="EMBL" id="JAAIUW010000003">
    <property type="protein sequence ID" value="KAF7839976.1"/>
    <property type="molecule type" value="Genomic_DNA"/>
</dbReference>
<gene>
    <name evidence="9" type="ORF">G2W53_008458</name>
</gene>
<comment type="similarity">
    <text evidence="2">Belongs to the FLZ family.</text>
</comment>
<comment type="subcellular location">
    <subcellularLocation>
        <location evidence="1">Cytoplasm</location>
    </subcellularLocation>
</comment>
<dbReference type="PANTHER" id="PTHR33059:SF76">
    <property type="entry name" value="FCS-LIKE ZINC FINGER 7"/>
    <property type="match status" value="1"/>
</dbReference>
<evidence type="ECO:0000313" key="10">
    <source>
        <dbReference type="Proteomes" id="UP000634136"/>
    </source>
</evidence>
<feature type="domain" description="FLZ-type" evidence="8">
    <location>
        <begin position="67"/>
        <end position="111"/>
    </location>
</feature>
<dbReference type="GO" id="GO:0005737">
    <property type="term" value="C:cytoplasm"/>
    <property type="evidence" value="ECO:0007669"/>
    <property type="project" value="UniProtKB-SubCell"/>
</dbReference>
<protein>
    <submittedName>
        <fullName evidence="9">Putative Zf-FLZ domain-containing protein</fullName>
    </submittedName>
</protein>
<name>A0A834X7W2_9FABA</name>
<keyword evidence="4" id="KW-0479">Metal-binding</keyword>
<dbReference type="PANTHER" id="PTHR33059">
    <property type="entry name" value="FCS-LIKE ZINC FINGER 5"/>
    <property type="match status" value="1"/>
</dbReference>
<dbReference type="OrthoDB" id="1925036at2759"/>
<dbReference type="GO" id="GO:0008270">
    <property type="term" value="F:zinc ion binding"/>
    <property type="evidence" value="ECO:0007669"/>
    <property type="project" value="UniProtKB-KW"/>
</dbReference>
<dbReference type="PROSITE" id="PS51795">
    <property type="entry name" value="ZF_FLZ"/>
    <property type="match status" value="1"/>
</dbReference>
<feature type="region of interest" description="Disordered" evidence="7">
    <location>
        <begin position="103"/>
        <end position="147"/>
    </location>
</feature>
<comment type="caution">
    <text evidence="9">The sequence shown here is derived from an EMBL/GenBank/DDBJ whole genome shotgun (WGS) entry which is preliminary data.</text>
</comment>
<feature type="zinc finger region" description="FLZ-type" evidence="6">
    <location>
        <begin position="67"/>
        <end position="111"/>
    </location>
</feature>
<feature type="compositionally biased region" description="Low complexity" evidence="7">
    <location>
        <begin position="127"/>
        <end position="147"/>
    </location>
</feature>
<dbReference type="InterPro" id="IPR007650">
    <property type="entry name" value="Zf-FLZ_dom"/>
</dbReference>
<feature type="compositionally biased region" description="Basic and acidic residues" evidence="7">
    <location>
        <begin position="103"/>
        <end position="126"/>
    </location>
</feature>
<keyword evidence="3" id="KW-0963">Cytoplasm</keyword>
<feature type="region of interest" description="Disordered" evidence="7">
    <location>
        <begin position="1"/>
        <end position="37"/>
    </location>
</feature>
<dbReference type="Proteomes" id="UP000634136">
    <property type="component" value="Unassembled WGS sequence"/>
</dbReference>
<keyword evidence="5" id="KW-0862">Zinc</keyword>
<keyword evidence="10" id="KW-1185">Reference proteome</keyword>
<evidence type="ECO:0000256" key="2">
    <source>
        <dbReference type="ARBA" id="ARBA00009374"/>
    </source>
</evidence>
<evidence type="ECO:0000256" key="4">
    <source>
        <dbReference type="ARBA" id="ARBA00022723"/>
    </source>
</evidence>
<evidence type="ECO:0000256" key="7">
    <source>
        <dbReference type="SAM" id="MobiDB-lite"/>
    </source>
</evidence>
<dbReference type="Pfam" id="PF04570">
    <property type="entry name" value="zf-FLZ"/>
    <property type="match status" value="1"/>
</dbReference>
<sequence>MLLGKRPRPPIMMKRTTSMSGMSIETEESSDNHHPIALSPVDPPYTSSLTSPPHQIQNQTVLESTPHFLRTCGLCKRRLAPGRDIYMYRGDTAFCSLECREQQMKQDERKDKWKMSSNSKKEDRRASSPAAATSKAAAAKSETIAAA</sequence>
<evidence type="ECO:0000313" key="9">
    <source>
        <dbReference type="EMBL" id="KAF7839976.1"/>
    </source>
</evidence>